<evidence type="ECO:0000313" key="13">
    <source>
        <dbReference type="EMBL" id="ASM78286.1"/>
    </source>
</evidence>
<organism evidence="13 14">
    <name type="scientific">Vitreoscilla filiformis</name>
    <dbReference type="NCBI Taxonomy" id="63"/>
    <lineage>
        <taxon>Bacteria</taxon>
        <taxon>Pseudomonadati</taxon>
        <taxon>Pseudomonadota</taxon>
        <taxon>Betaproteobacteria</taxon>
        <taxon>Neisseriales</taxon>
        <taxon>Neisseriaceae</taxon>
        <taxon>Vitreoscilla</taxon>
    </lineage>
</organism>
<keyword evidence="4" id="KW-1003">Cell membrane</keyword>
<dbReference type="InterPro" id="IPR036097">
    <property type="entry name" value="HisK_dim/P_sf"/>
</dbReference>
<dbReference type="Gene3D" id="1.10.8.500">
    <property type="entry name" value="HAMP domain in histidine kinase"/>
    <property type="match status" value="1"/>
</dbReference>
<dbReference type="Gene3D" id="1.10.287.130">
    <property type="match status" value="1"/>
</dbReference>
<feature type="transmembrane region" description="Helical" evidence="10">
    <location>
        <begin position="21"/>
        <end position="44"/>
    </location>
</feature>
<evidence type="ECO:0000313" key="14">
    <source>
        <dbReference type="Proteomes" id="UP000199729"/>
    </source>
</evidence>
<dbReference type="InterPro" id="IPR004358">
    <property type="entry name" value="Sig_transdc_His_kin-like_C"/>
</dbReference>
<evidence type="ECO:0000256" key="5">
    <source>
        <dbReference type="ARBA" id="ARBA00022553"/>
    </source>
</evidence>
<dbReference type="PANTHER" id="PTHR44936:SF10">
    <property type="entry name" value="SENSOR PROTEIN RSTB"/>
    <property type="match status" value="1"/>
</dbReference>
<evidence type="ECO:0000256" key="7">
    <source>
        <dbReference type="ARBA" id="ARBA00022741"/>
    </source>
</evidence>
<dbReference type="PRINTS" id="PR00344">
    <property type="entry name" value="BCTRLSENSOR"/>
</dbReference>
<keyword evidence="6" id="KW-0808">Transferase</keyword>
<evidence type="ECO:0000256" key="4">
    <source>
        <dbReference type="ARBA" id="ARBA00022475"/>
    </source>
</evidence>
<protein>
    <recommendedName>
        <fullName evidence="3">histidine kinase</fullName>
        <ecNumber evidence="3">2.7.13.3</ecNumber>
    </recommendedName>
</protein>
<dbReference type="GO" id="GO:0005524">
    <property type="term" value="F:ATP binding"/>
    <property type="evidence" value="ECO:0007669"/>
    <property type="project" value="UniProtKB-KW"/>
</dbReference>
<proteinExistence type="predicted"/>
<dbReference type="GO" id="GO:0000155">
    <property type="term" value="F:phosphorelay sensor kinase activity"/>
    <property type="evidence" value="ECO:0007669"/>
    <property type="project" value="InterPro"/>
</dbReference>
<dbReference type="InterPro" id="IPR050980">
    <property type="entry name" value="2C_sensor_his_kinase"/>
</dbReference>
<dbReference type="PROSITE" id="PS50109">
    <property type="entry name" value="HIS_KIN"/>
    <property type="match status" value="1"/>
</dbReference>
<dbReference type="SMART" id="SM00388">
    <property type="entry name" value="HisKA"/>
    <property type="match status" value="1"/>
</dbReference>
<dbReference type="AlphaFoldDB" id="A0A221KGZ7"/>
<keyword evidence="10" id="KW-0812">Transmembrane</keyword>
<sequence>MTPHAPMSAWHRWRHSLGARLVLLFVLLALASSAVFVGGVQHALGTGWRMAVRPLVEDYVDRLAAEVGTPPDIERARALAERLPLALRIEGPVVNWVSNREAPGLSGEPLFHHPPGQPPASGMHPHRHHRLVDPEHAWLARTTADGHLLQFALDTEGWVRRPRAIGAFTLALLLSLLGLTWWWVRRWLLRPLQRIGAGAERFGRGDFSQPIDLARPDELGELAGRVNRMATDLRGMLDAQHSLLLAISHELRSPLTRARLNAELIDDSPERDALLRDLGQMRDLISDLLESERLTRPDASLQRTLTDAADWVALLAQVREALHAAYPQAEPALCVQLPEHLPAAPVDRTRLALLVRNVLSNAWRHAADAPFPPELSVQWHPEAGGWLTLSVRDRGPGVAPEQLTRLAEPFYRPDSARTRSAGGVGLGLHLCRRVAEAHGGTLILENAAPGLRVTARLPWPASGATISA</sequence>
<dbReference type="PROSITE" id="PS50885">
    <property type="entry name" value="HAMP"/>
    <property type="match status" value="1"/>
</dbReference>
<dbReference type="SMART" id="SM00304">
    <property type="entry name" value="HAMP"/>
    <property type="match status" value="1"/>
</dbReference>
<evidence type="ECO:0000259" key="11">
    <source>
        <dbReference type="PROSITE" id="PS50109"/>
    </source>
</evidence>
<evidence type="ECO:0000259" key="12">
    <source>
        <dbReference type="PROSITE" id="PS50885"/>
    </source>
</evidence>
<evidence type="ECO:0000256" key="6">
    <source>
        <dbReference type="ARBA" id="ARBA00022679"/>
    </source>
</evidence>
<comment type="subcellular location">
    <subcellularLocation>
        <location evidence="2">Cell membrane</location>
        <topology evidence="2">Multi-pass membrane protein</topology>
    </subcellularLocation>
</comment>
<comment type="catalytic activity">
    <reaction evidence="1">
        <text>ATP + protein L-histidine = ADP + protein N-phospho-L-histidine.</text>
        <dbReference type="EC" id="2.7.13.3"/>
    </reaction>
</comment>
<reference evidence="13 14" key="1">
    <citation type="submission" date="2017-07" db="EMBL/GenBank/DDBJ databases">
        <title>Complete Genome Sequence of the cosmetic ferment Vitreoscilla filiformis (ATCC15551).</title>
        <authorList>
            <person name="Contreras S."/>
            <person name="Sagory-Zalkind P."/>
            <person name="Blanquart H."/>
            <person name="Iltis A."/>
            <person name="Morand S.C."/>
        </authorList>
    </citation>
    <scope>NUCLEOTIDE SEQUENCE [LARGE SCALE GENOMIC DNA]</scope>
    <source>
        <strain evidence="13 14">ATCC 15551</strain>
    </source>
</reference>
<dbReference type="PANTHER" id="PTHR44936">
    <property type="entry name" value="SENSOR PROTEIN CREC"/>
    <property type="match status" value="1"/>
</dbReference>
<keyword evidence="5" id="KW-0597">Phosphoprotein</keyword>
<keyword evidence="10" id="KW-1133">Transmembrane helix</keyword>
<dbReference type="InterPro" id="IPR036890">
    <property type="entry name" value="HATPase_C_sf"/>
</dbReference>
<evidence type="ECO:0000256" key="3">
    <source>
        <dbReference type="ARBA" id="ARBA00012438"/>
    </source>
</evidence>
<dbReference type="Proteomes" id="UP000199729">
    <property type="component" value="Chromosome"/>
</dbReference>
<dbReference type="Pfam" id="PF02518">
    <property type="entry name" value="HATPase_c"/>
    <property type="match status" value="1"/>
</dbReference>
<keyword evidence="7" id="KW-0547">Nucleotide-binding</keyword>
<dbReference type="EMBL" id="CP022423">
    <property type="protein sequence ID" value="ASM78286.1"/>
    <property type="molecule type" value="Genomic_DNA"/>
</dbReference>
<dbReference type="InterPro" id="IPR003661">
    <property type="entry name" value="HisK_dim/P_dom"/>
</dbReference>
<keyword evidence="10" id="KW-0472">Membrane</keyword>
<name>A0A221KGZ7_VITFI</name>
<evidence type="ECO:0000256" key="8">
    <source>
        <dbReference type="ARBA" id="ARBA00022777"/>
    </source>
</evidence>
<keyword evidence="8 13" id="KW-0418">Kinase</keyword>
<dbReference type="InterPro" id="IPR005467">
    <property type="entry name" value="His_kinase_dom"/>
</dbReference>
<feature type="transmembrane region" description="Helical" evidence="10">
    <location>
        <begin position="164"/>
        <end position="184"/>
    </location>
</feature>
<accession>A0A221KGZ7</accession>
<evidence type="ECO:0000256" key="10">
    <source>
        <dbReference type="SAM" id="Phobius"/>
    </source>
</evidence>
<dbReference type="Pfam" id="PF00512">
    <property type="entry name" value="HisKA"/>
    <property type="match status" value="1"/>
</dbReference>
<dbReference type="SMART" id="SM00387">
    <property type="entry name" value="HATPase_c"/>
    <property type="match status" value="1"/>
</dbReference>
<evidence type="ECO:0000256" key="1">
    <source>
        <dbReference type="ARBA" id="ARBA00000085"/>
    </source>
</evidence>
<evidence type="ECO:0000256" key="2">
    <source>
        <dbReference type="ARBA" id="ARBA00004651"/>
    </source>
</evidence>
<dbReference type="KEGG" id="vff:VITFI_CDS2509"/>
<dbReference type="EC" id="2.7.13.3" evidence="3"/>
<dbReference type="GO" id="GO:0005886">
    <property type="term" value="C:plasma membrane"/>
    <property type="evidence" value="ECO:0007669"/>
    <property type="project" value="UniProtKB-SubCell"/>
</dbReference>
<dbReference type="CDD" id="cd06225">
    <property type="entry name" value="HAMP"/>
    <property type="match status" value="1"/>
</dbReference>
<dbReference type="CDD" id="cd00082">
    <property type="entry name" value="HisKA"/>
    <property type="match status" value="1"/>
</dbReference>
<feature type="domain" description="Histidine kinase" evidence="11">
    <location>
        <begin position="246"/>
        <end position="461"/>
    </location>
</feature>
<evidence type="ECO:0000256" key="9">
    <source>
        <dbReference type="ARBA" id="ARBA00022840"/>
    </source>
</evidence>
<dbReference type="SUPFAM" id="SSF158472">
    <property type="entry name" value="HAMP domain-like"/>
    <property type="match status" value="1"/>
</dbReference>
<dbReference type="Pfam" id="PF00672">
    <property type="entry name" value="HAMP"/>
    <property type="match status" value="1"/>
</dbReference>
<keyword evidence="14" id="KW-1185">Reference proteome</keyword>
<dbReference type="Gene3D" id="3.30.565.10">
    <property type="entry name" value="Histidine kinase-like ATPase, C-terminal domain"/>
    <property type="match status" value="1"/>
</dbReference>
<keyword evidence="9" id="KW-0067">ATP-binding</keyword>
<dbReference type="InterPro" id="IPR003594">
    <property type="entry name" value="HATPase_dom"/>
</dbReference>
<dbReference type="SUPFAM" id="SSF47384">
    <property type="entry name" value="Homodimeric domain of signal transducing histidine kinase"/>
    <property type="match status" value="1"/>
</dbReference>
<feature type="domain" description="HAMP" evidence="12">
    <location>
        <begin position="186"/>
        <end position="238"/>
    </location>
</feature>
<dbReference type="SUPFAM" id="SSF55874">
    <property type="entry name" value="ATPase domain of HSP90 chaperone/DNA topoisomerase II/histidine kinase"/>
    <property type="match status" value="1"/>
</dbReference>
<gene>
    <name evidence="13" type="ORF">VITFI_CDS2509</name>
</gene>
<dbReference type="InterPro" id="IPR003660">
    <property type="entry name" value="HAMP_dom"/>
</dbReference>